<dbReference type="EMBL" id="ML742117">
    <property type="protein sequence ID" value="KAE8149626.1"/>
    <property type="molecule type" value="Genomic_DNA"/>
</dbReference>
<evidence type="ECO:0000313" key="3">
    <source>
        <dbReference type="Proteomes" id="UP000325780"/>
    </source>
</evidence>
<accession>A0A5N6TTD9</accession>
<dbReference type="AlphaFoldDB" id="A0A5N6TTD9"/>
<evidence type="ECO:0000313" key="2">
    <source>
        <dbReference type="EMBL" id="KAE8149626.1"/>
    </source>
</evidence>
<sequence length="70" mass="8151">MQESIRSSIVQYMVYTVFRKIHFVMFPLAFATLFFFKMDASCGLILVQVSCRCKARAIFFCSSGLTRLMY</sequence>
<keyword evidence="1" id="KW-0812">Transmembrane</keyword>
<organism evidence="2 3">
    <name type="scientific">Aspergillus avenaceus</name>
    <dbReference type="NCBI Taxonomy" id="36643"/>
    <lineage>
        <taxon>Eukaryota</taxon>
        <taxon>Fungi</taxon>
        <taxon>Dikarya</taxon>
        <taxon>Ascomycota</taxon>
        <taxon>Pezizomycotina</taxon>
        <taxon>Eurotiomycetes</taxon>
        <taxon>Eurotiomycetidae</taxon>
        <taxon>Eurotiales</taxon>
        <taxon>Aspergillaceae</taxon>
        <taxon>Aspergillus</taxon>
        <taxon>Aspergillus subgen. Circumdati</taxon>
    </lineage>
</organism>
<reference evidence="2 3" key="1">
    <citation type="submission" date="2019-04" db="EMBL/GenBank/DDBJ databases">
        <title>Friends and foes A comparative genomics study of 23 Aspergillus species from section Flavi.</title>
        <authorList>
            <consortium name="DOE Joint Genome Institute"/>
            <person name="Kjaerbolling I."/>
            <person name="Vesth T."/>
            <person name="Frisvad J.C."/>
            <person name="Nybo J.L."/>
            <person name="Theobald S."/>
            <person name="Kildgaard S."/>
            <person name="Isbrandt T."/>
            <person name="Kuo A."/>
            <person name="Sato A."/>
            <person name="Lyhne E.K."/>
            <person name="Kogle M.E."/>
            <person name="Wiebenga A."/>
            <person name="Kun R.S."/>
            <person name="Lubbers R.J."/>
            <person name="Makela M.R."/>
            <person name="Barry K."/>
            <person name="Chovatia M."/>
            <person name="Clum A."/>
            <person name="Daum C."/>
            <person name="Haridas S."/>
            <person name="He G."/>
            <person name="LaButti K."/>
            <person name="Lipzen A."/>
            <person name="Mondo S."/>
            <person name="Riley R."/>
            <person name="Salamov A."/>
            <person name="Simmons B.A."/>
            <person name="Magnuson J.K."/>
            <person name="Henrissat B."/>
            <person name="Mortensen U.H."/>
            <person name="Larsen T.O."/>
            <person name="Devries R.P."/>
            <person name="Grigoriev I.V."/>
            <person name="Machida M."/>
            <person name="Baker S.E."/>
            <person name="Andersen M.R."/>
        </authorList>
    </citation>
    <scope>NUCLEOTIDE SEQUENCE [LARGE SCALE GENOMIC DNA]</scope>
    <source>
        <strain evidence="2 3">IBT 18842</strain>
    </source>
</reference>
<keyword evidence="1" id="KW-1133">Transmembrane helix</keyword>
<evidence type="ECO:0000256" key="1">
    <source>
        <dbReference type="SAM" id="Phobius"/>
    </source>
</evidence>
<keyword evidence="1" id="KW-0472">Membrane</keyword>
<feature type="transmembrane region" description="Helical" evidence="1">
    <location>
        <begin position="12"/>
        <end position="36"/>
    </location>
</feature>
<protein>
    <submittedName>
        <fullName evidence="2">Uncharacterized protein</fullName>
    </submittedName>
</protein>
<name>A0A5N6TTD9_ASPAV</name>
<gene>
    <name evidence="2" type="ORF">BDV25DRAFT_124332</name>
</gene>
<keyword evidence="3" id="KW-1185">Reference proteome</keyword>
<dbReference type="Proteomes" id="UP000325780">
    <property type="component" value="Unassembled WGS sequence"/>
</dbReference>
<proteinExistence type="predicted"/>